<dbReference type="PANTHER" id="PTHR33055">
    <property type="entry name" value="TRANSPOSASE FOR INSERTION SEQUENCE ELEMENT IS1111A"/>
    <property type="match status" value="1"/>
</dbReference>
<dbReference type="PANTHER" id="PTHR33055:SF17">
    <property type="entry name" value="THIRD ORF IN TRANSPOSON ISC1491"/>
    <property type="match status" value="1"/>
</dbReference>
<evidence type="ECO:0000259" key="1">
    <source>
        <dbReference type="Pfam" id="PF01548"/>
    </source>
</evidence>
<evidence type="ECO:0000313" key="2">
    <source>
        <dbReference type="EMBL" id="BAQ57923.1"/>
    </source>
</evidence>
<dbReference type="EMBL" id="AP014808">
    <property type="protein sequence ID" value="BAQ57923.1"/>
    <property type="molecule type" value="Genomic_DNA"/>
</dbReference>
<dbReference type="PATRIC" id="fig|1600.4.peg.1565"/>
<dbReference type="RefSeq" id="WP_231860125.1">
    <property type="nucleotide sequence ID" value="NZ_AP014808.1"/>
</dbReference>
<name>A0A0D6A532_9LACO</name>
<dbReference type="KEGG" id="lae:LBAT_1534"/>
<evidence type="ECO:0000313" key="3">
    <source>
        <dbReference type="Proteomes" id="UP000035709"/>
    </source>
</evidence>
<reference evidence="2 3" key="1">
    <citation type="submission" date="2015-03" db="EMBL/GenBank/DDBJ databases">
        <title>Complete genome sequence of Lactobacillus acetotolerans NBRC 13120.</title>
        <authorList>
            <person name="Toh H."/>
            <person name="Morita H."/>
            <person name="Fujita N."/>
        </authorList>
    </citation>
    <scope>NUCLEOTIDE SEQUENCE [LARGE SCALE GENOMIC DNA]</scope>
    <source>
        <strain evidence="2 3">NBRC 13120</strain>
    </source>
</reference>
<organism evidence="2 3">
    <name type="scientific">Lactobacillus acetotolerans</name>
    <dbReference type="NCBI Taxonomy" id="1600"/>
    <lineage>
        <taxon>Bacteria</taxon>
        <taxon>Bacillati</taxon>
        <taxon>Bacillota</taxon>
        <taxon>Bacilli</taxon>
        <taxon>Lactobacillales</taxon>
        <taxon>Lactobacillaceae</taxon>
        <taxon>Lactobacillus</taxon>
    </lineage>
</organism>
<accession>A0A0D6A532</accession>
<dbReference type="GO" id="GO:0006313">
    <property type="term" value="P:DNA transposition"/>
    <property type="evidence" value="ECO:0007669"/>
    <property type="project" value="InterPro"/>
</dbReference>
<dbReference type="AlphaFoldDB" id="A0A0D6A532"/>
<dbReference type="Pfam" id="PF01548">
    <property type="entry name" value="DEDD_Tnp_IS110"/>
    <property type="match status" value="1"/>
</dbReference>
<dbReference type="GO" id="GO:0004803">
    <property type="term" value="F:transposase activity"/>
    <property type="evidence" value="ECO:0007669"/>
    <property type="project" value="InterPro"/>
</dbReference>
<protein>
    <submittedName>
        <fullName evidence="2">Transposase</fullName>
    </submittedName>
</protein>
<dbReference type="Proteomes" id="UP000035709">
    <property type="component" value="Chromosome"/>
</dbReference>
<proteinExistence type="predicted"/>
<dbReference type="GO" id="GO:0003677">
    <property type="term" value="F:DNA binding"/>
    <property type="evidence" value="ECO:0007669"/>
    <property type="project" value="InterPro"/>
</dbReference>
<dbReference type="InterPro" id="IPR047650">
    <property type="entry name" value="Transpos_IS110"/>
</dbReference>
<keyword evidence="3" id="KW-1185">Reference proteome</keyword>
<dbReference type="STRING" id="1600.LBAT_1534"/>
<sequence length="277" mass="31982">MNIIGIDVSRGHSQATLINDDFEKIQFNFKHNRSGFKQLSTYLTKETIVIFETTGVYSVQLARYLRENKTKFYELNPLEAKMRMATLRRNKTDVNDSLKLALLGLTQLDEVKRSRRRYFNPEYEPLRILALRYQELIRQRTWEINHLHSALELSFPELNDIFPCIRSVTALQVVRLYCHPDFLNGLTLKQMTDNVYQPISKHIKRTVVAGYCSQVWLAAKDSYPAIKADSIKIPIIAAYCDQITAANERIALVKKQLIRLATSLPEFKLICSLVPGS</sequence>
<dbReference type="InterPro" id="IPR002525">
    <property type="entry name" value="Transp_IS110-like_N"/>
</dbReference>
<gene>
    <name evidence="2" type="ORF">LBAT_1534</name>
</gene>
<feature type="domain" description="Transposase IS110-like N-terminal" evidence="1">
    <location>
        <begin position="4"/>
        <end position="156"/>
    </location>
</feature>